<dbReference type="Gene3D" id="1.10.150.130">
    <property type="match status" value="1"/>
</dbReference>
<organism evidence="3 4">
    <name type="scientific">Bacteroides fragilis 3_1_12</name>
    <dbReference type="NCBI Taxonomy" id="457424"/>
    <lineage>
        <taxon>Bacteria</taxon>
        <taxon>Pseudomonadati</taxon>
        <taxon>Bacteroidota</taxon>
        <taxon>Bacteroidia</taxon>
        <taxon>Bacteroidales</taxon>
        <taxon>Bacteroidaceae</taxon>
        <taxon>Bacteroides</taxon>
    </lineage>
</organism>
<accession>A0ABN0BJS3</accession>
<dbReference type="Proteomes" id="UP000005101">
    <property type="component" value="Unassembled WGS sequence"/>
</dbReference>
<evidence type="ECO:0000259" key="2">
    <source>
        <dbReference type="Pfam" id="PF13102"/>
    </source>
</evidence>
<name>A0ABN0BJS3_BACFG</name>
<proteinExistence type="predicted"/>
<dbReference type="InterPro" id="IPR025269">
    <property type="entry name" value="SAM-like_dom"/>
</dbReference>
<feature type="domain" description="Phage integrase SAM-like" evidence="2">
    <location>
        <begin position="66"/>
        <end position="165"/>
    </location>
</feature>
<dbReference type="Pfam" id="PF13102">
    <property type="entry name" value="Phage_int_SAM_5"/>
    <property type="match status" value="1"/>
</dbReference>
<dbReference type="EMBL" id="EQ973213">
    <property type="protein sequence ID" value="EFR53129.1"/>
    <property type="molecule type" value="Genomic_DNA"/>
</dbReference>
<evidence type="ECO:0000313" key="4">
    <source>
        <dbReference type="Proteomes" id="UP000005101"/>
    </source>
</evidence>
<gene>
    <name evidence="3" type="ORF">BFAG_01824</name>
</gene>
<protein>
    <recommendedName>
        <fullName evidence="2">Phage integrase SAM-like domain-containing protein</fullName>
    </recommendedName>
</protein>
<reference evidence="3 4" key="1">
    <citation type="submission" date="2008-12" db="EMBL/GenBank/DDBJ databases">
        <title>Annotation of Bacteroides fragilis strain 3_1_12.</title>
        <authorList>
            <consortium name="The Broad Institute Genome Sequencing Platform"/>
            <person name="Ward D."/>
            <person name="Young S.K."/>
            <person name="Kodira C.D."/>
            <person name="Zeng Q."/>
            <person name="Koehrsen M."/>
            <person name="Alvarado L."/>
            <person name="Berlin A."/>
            <person name="Borenstein D."/>
            <person name="Chen Z."/>
            <person name="Engels R."/>
            <person name="Freedman E."/>
            <person name="Gellesch M."/>
            <person name="Goldberg J."/>
            <person name="Griggs A."/>
            <person name="Gujja S."/>
            <person name="Heiman D."/>
            <person name="Hepburn T."/>
            <person name="Howarth C."/>
            <person name="Jen D."/>
            <person name="Larson L."/>
            <person name="Lewis B."/>
            <person name="Mehta T."/>
            <person name="Park D."/>
            <person name="Pearson M."/>
            <person name="Roberts A."/>
            <person name="Saif S."/>
            <person name="Shea T."/>
            <person name="Shenoy N."/>
            <person name="Sisk P."/>
            <person name="Stolte C."/>
            <person name="Sykes S."/>
            <person name="Walk T."/>
            <person name="White J."/>
            <person name="Yandava C."/>
            <person name="Allen-Vercoe E."/>
            <person name="Strauss J."/>
            <person name="Ambrose C."/>
            <person name="Lander E."/>
            <person name="Nusbaum C."/>
            <person name="Galagan J."/>
            <person name="Birren B."/>
        </authorList>
    </citation>
    <scope>NUCLEOTIDE SEQUENCE [LARGE SCALE GENOMIC DNA]</scope>
    <source>
        <strain evidence="3 4">3_1_12</strain>
    </source>
</reference>
<keyword evidence="4" id="KW-1185">Reference proteome</keyword>
<keyword evidence="1" id="KW-0238">DNA-binding</keyword>
<evidence type="ECO:0000256" key="1">
    <source>
        <dbReference type="ARBA" id="ARBA00023125"/>
    </source>
</evidence>
<sequence>MPGSFISPFVFFITPSHSLLCIPKLSRRRACFRTYARCGTKNQSIMDEKERNAGGTLTTNLPDLACYMQSVIGQLEADKKRSAVHTYTYALKSVTEFYGGEGTPMPVGEVFTPGRLKEYEEWMKLEGARKRSSGKEGAQKIDRGPKGLSLNTISTYMRDLKAVYNRFGSCLFCLSSKCDMPTKRTSPAP</sequence>
<dbReference type="InterPro" id="IPR010998">
    <property type="entry name" value="Integrase_recombinase_N"/>
</dbReference>
<evidence type="ECO:0000313" key="3">
    <source>
        <dbReference type="EMBL" id="EFR53129.1"/>
    </source>
</evidence>